<proteinExistence type="predicted"/>
<keyword evidence="2" id="KW-1185">Reference proteome</keyword>
<reference evidence="1" key="1">
    <citation type="journal article" date="2023" name="IScience">
        <title>Live-bearing cockroach genome reveals convergent evolutionary mechanisms linked to viviparity in insects and beyond.</title>
        <authorList>
            <person name="Fouks B."/>
            <person name="Harrison M.C."/>
            <person name="Mikhailova A.A."/>
            <person name="Marchal E."/>
            <person name="English S."/>
            <person name="Carruthers M."/>
            <person name="Jennings E.C."/>
            <person name="Chiamaka E.L."/>
            <person name="Frigard R.A."/>
            <person name="Pippel M."/>
            <person name="Attardo G.M."/>
            <person name="Benoit J.B."/>
            <person name="Bornberg-Bauer E."/>
            <person name="Tobe S.S."/>
        </authorList>
    </citation>
    <scope>NUCLEOTIDE SEQUENCE</scope>
    <source>
        <strain evidence="1">Stay&amp;Tobe</strain>
    </source>
</reference>
<dbReference type="EMBL" id="JASPKZ010007936">
    <property type="protein sequence ID" value="KAJ9581383.1"/>
    <property type="molecule type" value="Genomic_DNA"/>
</dbReference>
<evidence type="ECO:0000313" key="1">
    <source>
        <dbReference type="EMBL" id="KAJ9581383.1"/>
    </source>
</evidence>
<sequence length="61" mass="6581">NQQIHNGIGICKNVCCSKRGSMARSGISGSRLHLLHLSATAPSAPLALFFHLDCFRDRSDA</sequence>
<protein>
    <submittedName>
        <fullName evidence="1">Uncharacterized protein</fullName>
    </submittedName>
</protein>
<dbReference type="AlphaFoldDB" id="A0AAD8E8U5"/>
<accession>A0AAD8E8U5</accession>
<gene>
    <name evidence="1" type="ORF">L9F63_023440</name>
</gene>
<dbReference type="Proteomes" id="UP001233999">
    <property type="component" value="Unassembled WGS sequence"/>
</dbReference>
<organism evidence="1 2">
    <name type="scientific">Diploptera punctata</name>
    <name type="common">Pacific beetle cockroach</name>
    <dbReference type="NCBI Taxonomy" id="6984"/>
    <lineage>
        <taxon>Eukaryota</taxon>
        <taxon>Metazoa</taxon>
        <taxon>Ecdysozoa</taxon>
        <taxon>Arthropoda</taxon>
        <taxon>Hexapoda</taxon>
        <taxon>Insecta</taxon>
        <taxon>Pterygota</taxon>
        <taxon>Neoptera</taxon>
        <taxon>Polyneoptera</taxon>
        <taxon>Dictyoptera</taxon>
        <taxon>Blattodea</taxon>
        <taxon>Blaberoidea</taxon>
        <taxon>Blaberidae</taxon>
        <taxon>Diplopterinae</taxon>
        <taxon>Diploptera</taxon>
    </lineage>
</organism>
<comment type="caution">
    <text evidence="1">The sequence shown here is derived from an EMBL/GenBank/DDBJ whole genome shotgun (WGS) entry which is preliminary data.</text>
</comment>
<feature type="non-terminal residue" evidence="1">
    <location>
        <position position="61"/>
    </location>
</feature>
<name>A0AAD8E8U5_DIPPU</name>
<evidence type="ECO:0000313" key="2">
    <source>
        <dbReference type="Proteomes" id="UP001233999"/>
    </source>
</evidence>
<reference evidence="1" key="2">
    <citation type="submission" date="2023-05" db="EMBL/GenBank/DDBJ databases">
        <authorList>
            <person name="Fouks B."/>
        </authorList>
    </citation>
    <scope>NUCLEOTIDE SEQUENCE</scope>
    <source>
        <strain evidence="1">Stay&amp;Tobe</strain>
        <tissue evidence="1">Testes</tissue>
    </source>
</reference>
<feature type="non-terminal residue" evidence="1">
    <location>
        <position position="1"/>
    </location>
</feature>